<keyword evidence="3" id="KW-1185">Reference proteome</keyword>
<evidence type="ECO:0000313" key="2">
    <source>
        <dbReference type="EMBL" id="PYF02042.1"/>
    </source>
</evidence>
<evidence type="ECO:0000256" key="1">
    <source>
        <dbReference type="SAM" id="MobiDB-lite"/>
    </source>
</evidence>
<proteinExistence type="predicted"/>
<feature type="region of interest" description="Disordered" evidence="1">
    <location>
        <begin position="1"/>
        <end position="39"/>
    </location>
</feature>
<dbReference type="Proteomes" id="UP000248148">
    <property type="component" value="Unassembled WGS sequence"/>
</dbReference>
<sequence length="99" mass="11314">MSQHRENRDQADHRVELTGGSTESTTYHKQEGRPASTPPLLKAAAANEPQASERAEIARRVAAFRERQLLLKRQREEYYDAVLAKTRAELRSGPRSTRR</sequence>
<dbReference type="AlphaFoldDB" id="A0A318TAA1"/>
<organism evidence="2 3">
    <name type="scientific">Rhodopseudomonas faecalis</name>
    <dbReference type="NCBI Taxonomy" id="99655"/>
    <lineage>
        <taxon>Bacteria</taxon>
        <taxon>Pseudomonadati</taxon>
        <taxon>Pseudomonadota</taxon>
        <taxon>Alphaproteobacteria</taxon>
        <taxon>Hyphomicrobiales</taxon>
        <taxon>Nitrobacteraceae</taxon>
        <taxon>Rhodopseudomonas</taxon>
    </lineage>
</organism>
<reference evidence="2 3" key="1">
    <citation type="submission" date="2018-06" db="EMBL/GenBank/DDBJ databases">
        <title>Genomic Encyclopedia of Archaeal and Bacterial Type Strains, Phase II (KMG-II): from individual species to whole genera.</title>
        <authorList>
            <person name="Goeker M."/>
        </authorList>
    </citation>
    <scope>NUCLEOTIDE SEQUENCE [LARGE SCALE GENOMIC DNA]</scope>
    <source>
        <strain evidence="2 3">JCM 11668</strain>
    </source>
</reference>
<name>A0A318TAA1_9BRAD</name>
<dbReference type="EMBL" id="QJTI01000015">
    <property type="protein sequence ID" value="PYF02042.1"/>
    <property type="molecule type" value="Genomic_DNA"/>
</dbReference>
<comment type="caution">
    <text evidence="2">The sequence shown here is derived from an EMBL/GenBank/DDBJ whole genome shotgun (WGS) entry which is preliminary data.</text>
</comment>
<feature type="compositionally biased region" description="Basic and acidic residues" evidence="1">
    <location>
        <begin position="1"/>
        <end position="16"/>
    </location>
</feature>
<accession>A0A318TAA1</accession>
<gene>
    <name evidence="2" type="ORF">BJ122_11573</name>
</gene>
<evidence type="ECO:0000313" key="3">
    <source>
        <dbReference type="Proteomes" id="UP000248148"/>
    </source>
</evidence>
<protein>
    <submittedName>
        <fullName evidence="2">Uncharacterized protein</fullName>
    </submittedName>
</protein>